<dbReference type="OrthoDB" id="9798965at2"/>
<dbReference type="AlphaFoldDB" id="A0A1B1AJB4"/>
<dbReference type="KEGG" id="cbot:ATE48_12260"/>
<feature type="domain" description="HPr" evidence="5">
    <location>
        <begin position="2"/>
        <end position="90"/>
    </location>
</feature>
<dbReference type="Gene3D" id="3.30.1340.10">
    <property type="entry name" value="HPr-like"/>
    <property type="match status" value="1"/>
</dbReference>
<comment type="similarity">
    <text evidence="2">Belongs to the HPr family.</text>
</comment>
<dbReference type="Proteomes" id="UP000092498">
    <property type="component" value="Chromosome"/>
</dbReference>
<name>A0A1B1AJB4_9PROT</name>
<evidence type="ECO:0000259" key="5">
    <source>
        <dbReference type="PROSITE" id="PS51350"/>
    </source>
</evidence>
<gene>
    <name evidence="6" type="ORF">ATE48_12260</name>
</gene>
<dbReference type="InterPro" id="IPR000032">
    <property type="entry name" value="HPr-like"/>
</dbReference>
<sequence length="91" mass="10014">MTITRTLQIVNKKGLHARASRKLAELALGYDNTRISVRKETDEADARSLMDLMMLGAGIGDEVEIETRGPQAEEAMAAVEALIASKFHEEE</sequence>
<evidence type="ECO:0000256" key="3">
    <source>
        <dbReference type="ARBA" id="ARBA00022490"/>
    </source>
</evidence>
<dbReference type="InterPro" id="IPR035895">
    <property type="entry name" value="HPr-like_sf"/>
</dbReference>
<dbReference type="STRING" id="1759059.ATE48_12260"/>
<dbReference type="Pfam" id="PF00381">
    <property type="entry name" value="PTS-HPr"/>
    <property type="match status" value="1"/>
</dbReference>
<dbReference type="RefSeq" id="WP_066771921.1">
    <property type="nucleotide sequence ID" value="NZ_CP013244.1"/>
</dbReference>
<dbReference type="NCBIfam" id="TIGR01003">
    <property type="entry name" value="PTS_HPr_family"/>
    <property type="match status" value="1"/>
</dbReference>
<dbReference type="PANTHER" id="PTHR33705">
    <property type="entry name" value="PHOSPHOCARRIER PROTEIN HPR"/>
    <property type="match status" value="1"/>
</dbReference>
<comment type="subcellular location">
    <subcellularLocation>
        <location evidence="1">Cytoplasm</location>
    </subcellularLocation>
</comment>
<dbReference type="PRINTS" id="PR00107">
    <property type="entry name" value="PHOSPHOCPHPR"/>
</dbReference>
<proteinExistence type="inferred from homology"/>
<dbReference type="SUPFAM" id="SSF55594">
    <property type="entry name" value="HPr-like"/>
    <property type="match status" value="1"/>
</dbReference>
<keyword evidence="4" id="KW-0598">Phosphotransferase system</keyword>
<dbReference type="PANTHER" id="PTHR33705:SF2">
    <property type="entry name" value="PHOSPHOCARRIER PROTEIN NPR"/>
    <property type="match status" value="1"/>
</dbReference>
<evidence type="ECO:0000256" key="1">
    <source>
        <dbReference type="ARBA" id="ARBA00004496"/>
    </source>
</evidence>
<keyword evidence="3" id="KW-0963">Cytoplasm</keyword>
<dbReference type="GO" id="GO:0009401">
    <property type="term" value="P:phosphoenolpyruvate-dependent sugar phosphotransferase system"/>
    <property type="evidence" value="ECO:0007669"/>
    <property type="project" value="UniProtKB-KW"/>
</dbReference>
<dbReference type="PROSITE" id="PS51350">
    <property type="entry name" value="PTS_HPR_DOM"/>
    <property type="match status" value="1"/>
</dbReference>
<evidence type="ECO:0000313" key="7">
    <source>
        <dbReference type="Proteomes" id="UP000092498"/>
    </source>
</evidence>
<evidence type="ECO:0000256" key="4">
    <source>
        <dbReference type="ARBA" id="ARBA00022683"/>
    </source>
</evidence>
<dbReference type="GO" id="GO:0005737">
    <property type="term" value="C:cytoplasm"/>
    <property type="evidence" value="ECO:0007669"/>
    <property type="project" value="UniProtKB-SubCell"/>
</dbReference>
<dbReference type="InterPro" id="IPR050399">
    <property type="entry name" value="HPr"/>
</dbReference>
<organism evidence="6 7">
    <name type="scientific">Candidatus Viadribacter manganicus</name>
    <dbReference type="NCBI Taxonomy" id="1759059"/>
    <lineage>
        <taxon>Bacteria</taxon>
        <taxon>Pseudomonadati</taxon>
        <taxon>Pseudomonadota</taxon>
        <taxon>Alphaproteobacteria</taxon>
        <taxon>Hyphomonadales</taxon>
        <taxon>Hyphomonadaceae</taxon>
        <taxon>Candidatus Viadribacter</taxon>
    </lineage>
</organism>
<keyword evidence="7" id="KW-1185">Reference proteome</keyword>
<accession>A0A1B1AJB4</accession>
<evidence type="ECO:0000256" key="2">
    <source>
        <dbReference type="ARBA" id="ARBA00010736"/>
    </source>
</evidence>
<dbReference type="InParanoid" id="A0A1B1AJB4"/>
<protein>
    <recommendedName>
        <fullName evidence="5">HPr domain-containing protein</fullName>
    </recommendedName>
</protein>
<evidence type="ECO:0000313" key="6">
    <source>
        <dbReference type="EMBL" id="ANP46635.1"/>
    </source>
</evidence>
<reference evidence="6 7" key="1">
    <citation type="submission" date="2015-11" db="EMBL/GenBank/DDBJ databases">
        <title>Whole-Genome Sequence of Candidatus Oderbacter manganicum from the National Park Lower Oder Valley, Germany.</title>
        <authorList>
            <person name="Braun B."/>
            <person name="Liere K."/>
            <person name="Szewzyk U."/>
        </authorList>
    </citation>
    <scope>NUCLEOTIDE SEQUENCE [LARGE SCALE GENOMIC DNA]</scope>
    <source>
        <strain evidence="6 7">OTSz_A_272</strain>
    </source>
</reference>
<dbReference type="EMBL" id="CP013244">
    <property type="protein sequence ID" value="ANP46635.1"/>
    <property type="molecule type" value="Genomic_DNA"/>
</dbReference>
<dbReference type="FunCoup" id="A0A1B1AJB4">
    <property type="interactions" value="13"/>
</dbReference>